<sequence length="44" mass="4941">MNNIIPLEYDGHPVHFNHDGWINAIELAAKFGKCLMNGSSFLKP</sequence>
<organism evidence="1 2">
    <name type="scientific">Moellerella wisconsensis ATCC 35017</name>
    <dbReference type="NCBI Taxonomy" id="1354267"/>
    <lineage>
        <taxon>Bacteria</taxon>
        <taxon>Pseudomonadati</taxon>
        <taxon>Pseudomonadota</taxon>
        <taxon>Gammaproteobacteria</taxon>
        <taxon>Enterobacterales</taxon>
        <taxon>Morganellaceae</taxon>
        <taxon>Moellerella</taxon>
    </lineage>
</organism>
<dbReference type="EMBL" id="LGAA01000018">
    <property type="protein sequence ID" value="KPD02529.1"/>
    <property type="molecule type" value="Genomic_DNA"/>
</dbReference>
<name>A0A0N0Z7X0_9GAMM</name>
<dbReference type="AlphaFoldDB" id="A0A0N0Z7X0"/>
<gene>
    <name evidence="1" type="ORF">M992_1682</name>
</gene>
<evidence type="ECO:0000313" key="1">
    <source>
        <dbReference type="EMBL" id="KPD02529.1"/>
    </source>
</evidence>
<dbReference type="Proteomes" id="UP000053226">
    <property type="component" value="Unassembled WGS sequence"/>
</dbReference>
<protein>
    <submittedName>
        <fullName evidence="1">Uncharacterized protein</fullName>
    </submittedName>
</protein>
<reference evidence="1 2" key="1">
    <citation type="submission" date="2015-07" db="EMBL/GenBank/DDBJ databases">
        <title>ATOL: Assembling a taxonomically balanced genome-scale reconstruction of the evolutionary history of the Enterobacteriaceae.</title>
        <authorList>
            <person name="Plunkett G.III."/>
            <person name="Neeno-Eckwall E.C."/>
            <person name="Glasner J.D."/>
            <person name="Perna N.T."/>
        </authorList>
    </citation>
    <scope>NUCLEOTIDE SEQUENCE [LARGE SCALE GENOMIC DNA]</scope>
    <source>
        <strain evidence="1 2">ATCC 35017</strain>
    </source>
</reference>
<keyword evidence="2" id="KW-1185">Reference proteome</keyword>
<accession>A0A0N0Z7X0</accession>
<comment type="caution">
    <text evidence="1">The sequence shown here is derived from an EMBL/GenBank/DDBJ whole genome shotgun (WGS) entry which is preliminary data.</text>
</comment>
<evidence type="ECO:0000313" key="2">
    <source>
        <dbReference type="Proteomes" id="UP000053226"/>
    </source>
</evidence>
<proteinExistence type="predicted"/>